<dbReference type="Proteomes" id="UP000681722">
    <property type="component" value="Unassembled WGS sequence"/>
</dbReference>
<name>A0A815TMW2_9BILA</name>
<keyword evidence="5" id="KW-1185">Reference proteome</keyword>
<dbReference type="Gene3D" id="3.30.420.10">
    <property type="entry name" value="Ribonuclease H-like superfamily/Ribonuclease H"/>
    <property type="match status" value="1"/>
</dbReference>
<dbReference type="EMBL" id="CAJOBC010088476">
    <property type="protein sequence ID" value="CAF4369181.1"/>
    <property type="molecule type" value="Genomic_DNA"/>
</dbReference>
<dbReference type="InterPro" id="IPR050951">
    <property type="entry name" value="Retrovirus_Pol_polyprotein"/>
</dbReference>
<feature type="domain" description="Integrase catalytic" evidence="2">
    <location>
        <begin position="150"/>
        <end position="309"/>
    </location>
</feature>
<dbReference type="FunFam" id="3.30.420.10:FF:000032">
    <property type="entry name" value="Retrovirus-related Pol polyprotein from transposon 297-like Protein"/>
    <property type="match status" value="1"/>
</dbReference>
<feature type="region of interest" description="Disordered" evidence="1">
    <location>
        <begin position="748"/>
        <end position="768"/>
    </location>
</feature>
<dbReference type="InterPro" id="IPR036397">
    <property type="entry name" value="RNaseH_sf"/>
</dbReference>
<dbReference type="PANTHER" id="PTHR37984">
    <property type="entry name" value="PROTEIN CBG26694"/>
    <property type="match status" value="1"/>
</dbReference>
<evidence type="ECO:0000256" key="1">
    <source>
        <dbReference type="SAM" id="MobiDB-lite"/>
    </source>
</evidence>
<dbReference type="InterPro" id="IPR041588">
    <property type="entry name" value="Integrase_H2C2"/>
</dbReference>
<proteinExistence type="predicted"/>
<dbReference type="EMBL" id="CAJNOQ010022945">
    <property type="protein sequence ID" value="CAF1508222.1"/>
    <property type="molecule type" value="Genomic_DNA"/>
</dbReference>
<reference evidence="3" key="1">
    <citation type="submission" date="2021-02" db="EMBL/GenBank/DDBJ databases">
        <authorList>
            <person name="Nowell W R."/>
        </authorList>
    </citation>
    <scope>NUCLEOTIDE SEQUENCE</scope>
</reference>
<dbReference type="InterPro" id="IPR001584">
    <property type="entry name" value="Integrase_cat-core"/>
</dbReference>
<feature type="compositionally biased region" description="Basic residues" evidence="1">
    <location>
        <begin position="751"/>
        <end position="768"/>
    </location>
</feature>
<accession>A0A815TMW2</accession>
<dbReference type="OrthoDB" id="9906983at2759"/>
<dbReference type="InterPro" id="IPR012337">
    <property type="entry name" value="RNaseH-like_sf"/>
</dbReference>
<dbReference type="Pfam" id="PF00665">
    <property type="entry name" value="rve"/>
    <property type="match status" value="1"/>
</dbReference>
<evidence type="ECO:0000313" key="4">
    <source>
        <dbReference type="EMBL" id="CAF4369181.1"/>
    </source>
</evidence>
<comment type="caution">
    <text evidence="3">The sequence shown here is derived from an EMBL/GenBank/DDBJ whole genome shotgun (WGS) entry which is preliminary data.</text>
</comment>
<protein>
    <recommendedName>
        <fullName evidence="2">Integrase catalytic domain-containing protein</fullName>
    </recommendedName>
</protein>
<dbReference type="FunFam" id="1.10.340.70:FF:000001">
    <property type="entry name" value="Retrovirus-related Pol polyprotein from transposon gypsy-like Protein"/>
    <property type="match status" value="1"/>
</dbReference>
<gene>
    <name evidence="3" type="ORF">GPM918_LOCUS36992</name>
    <name evidence="4" type="ORF">SRO942_LOCUS37747</name>
</gene>
<evidence type="ECO:0000259" key="2">
    <source>
        <dbReference type="PROSITE" id="PS50994"/>
    </source>
</evidence>
<dbReference type="GO" id="GO:0015074">
    <property type="term" value="P:DNA integration"/>
    <property type="evidence" value="ECO:0007669"/>
    <property type="project" value="InterPro"/>
</dbReference>
<dbReference type="Gene3D" id="1.10.340.70">
    <property type="match status" value="1"/>
</dbReference>
<dbReference type="Proteomes" id="UP000663829">
    <property type="component" value="Unassembled WGS sequence"/>
</dbReference>
<organism evidence="3 5">
    <name type="scientific">Didymodactylos carnosus</name>
    <dbReference type="NCBI Taxonomy" id="1234261"/>
    <lineage>
        <taxon>Eukaryota</taxon>
        <taxon>Metazoa</taxon>
        <taxon>Spiralia</taxon>
        <taxon>Gnathifera</taxon>
        <taxon>Rotifera</taxon>
        <taxon>Eurotatoria</taxon>
        <taxon>Bdelloidea</taxon>
        <taxon>Philodinida</taxon>
        <taxon>Philodinidae</taxon>
        <taxon>Didymodactylos</taxon>
    </lineage>
</organism>
<dbReference type="PROSITE" id="PS50994">
    <property type="entry name" value="INTEGRASE"/>
    <property type="match status" value="1"/>
</dbReference>
<dbReference type="PANTHER" id="PTHR37984:SF15">
    <property type="entry name" value="INTEGRASE CATALYTIC DOMAIN-CONTAINING PROTEIN"/>
    <property type="match status" value="1"/>
</dbReference>
<sequence length="788" mass="91578">MIYHLAHSFQVLEESTIIPDHFDITKLKEEQQKDPVVQHKFKEVEHEPHKHPYVIQDGIIYKLLSRAKGHTKSKLIYLPRSMIQPALRSYHDHPTSAHFSVQRTYAKMKYKYWWPDMQRYIIDYINSCIVCKQHNYSRQKKPGHLHPITPPTGPFQVIGIDYCGPFLTTCKENKYVLCITDHFTRWVTAIALPDCNAQITARTIFEEYVCKYGVPATILSDQGSHFLNQLMKALTALLGHNHIYSTCYHPQTNGIVERFNATFVPQLSKLQDQESNNWDEYLPSVVFAYNTGQHFSTGYSPFELQFGQDPKLPPDEPPKMVIFNRPNDYYQQLKKNLAIYHRHARQNMIHQQQLSKQRYDNNRKDPHYEVGQLVLIRMYGIRSKLEAKYSRVPSMVIEVKHPIYWVADVETRAVARVHMLFRIRTKHFSKRKLEENERLRRMLPKFKLPVVDRVVGQTDSLQQLTRRVPSFTKQPVRYYLNDATPHRFIDDLMDIVKETKYYVIDTETDIDTQAPALIQLLLIPHEIRASSALVIILIETQFLPPRGSTRRQRIQEFLMGRGRWLFVTTAAPYDIESDDHPDCTCPHRPYKDPRQPNSWSLQKALWFGYGLFLDKYHTCTNWAAGIDPTLRTFEFDNLLHYDPPKTPAQLPTFPSPDLVSQQQLEPAQHTDNSSILAPSDHHTISVLENSIASPTSQSTAISALLLLSSNDTEMPLVDRVGGHTVFSSATATIQEHQTEVLPSLSEQPITRKSRTSAHSRAIHNQKSSKKFHKKDYDIEIIRPIYFQF</sequence>
<dbReference type="GO" id="GO:0003676">
    <property type="term" value="F:nucleic acid binding"/>
    <property type="evidence" value="ECO:0007669"/>
    <property type="project" value="InterPro"/>
</dbReference>
<evidence type="ECO:0000313" key="5">
    <source>
        <dbReference type="Proteomes" id="UP000663829"/>
    </source>
</evidence>
<dbReference type="SUPFAM" id="SSF53098">
    <property type="entry name" value="Ribonuclease H-like"/>
    <property type="match status" value="1"/>
</dbReference>
<feature type="non-terminal residue" evidence="3">
    <location>
        <position position="1"/>
    </location>
</feature>
<dbReference type="AlphaFoldDB" id="A0A815TMW2"/>
<evidence type="ECO:0000313" key="3">
    <source>
        <dbReference type="EMBL" id="CAF1508222.1"/>
    </source>
</evidence>
<dbReference type="Pfam" id="PF17921">
    <property type="entry name" value="Integrase_H2C2"/>
    <property type="match status" value="1"/>
</dbReference>